<keyword evidence="3" id="KW-0732">Signal</keyword>
<feature type="chain" id="PRO_5010999558" evidence="3">
    <location>
        <begin position="20"/>
        <end position="353"/>
    </location>
</feature>
<dbReference type="AlphaFoldDB" id="A0A1X9YXE1"/>
<dbReference type="InterPro" id="IPR058792">
    <property type="entry name" value="Beta-barrel_RND_2"/>
</dbReference>
<dbReference type="Proteomes" id="UP000266292">
    <property type="component" value="Chromosome"/>
</dbReference>
<dbReference type="SUPFAM" id="SSF111369">
    <property type="entry name" value="HlyD-like secretion proteins"/>
    <property type="match status" value="1"/>
</dbReference>
<dbReference type="InterPro" id="IPR058625">
    <property type="entry name" value="MdtA-like_BSH"/>
</dbReference>
<dbReference type="GO" id="GO:1990281">
    <property type="term" value="C:efflux pump complex"/>
    <property type="evidence" value="ECO:0007669"/>
    <property type="project" value="TreeGrafter"/>
</dbReference>
<accession>A0A1X9YXE1</accession>
<reference evidence="8" key="1">
    <citation type="submission" date="2017-05" db="EMBL/GenBank/DDBJ databases">
        <authorList>
            <person name="Ray J."/>
            <person name="Price M."/>
            <person name="Deutschbauer A."/>
        </authorList>
    </citation>
    <scope>NUCLEOTIDE SEQUENCE [LARGE SCALE GENOMIC DNA]</scope>
    <source>
        <strain evidence="8">DSM 19842</strain>
    </source>
</reference>
<dbReference type="OrthoDB" id="9806939at2"/>
<dbReference type="NCBIfam" id="TIGR01730">
    <property type="entry name" value="RND_mfp"/>
    <property type="match status" value="1"/>
</dbReference>
<dbReference type="InterPro" id="IPR058637">
    <property type="entry name" value="YknX-like_C"/>
</dbReference>
<dbReference type="FunFam" id="2.40.30.170:FF:000010">
    <property type="entry name" value="Efflux RND transporter periplasmic adaptor subunit"/>
    <property type="match status" value="1"/>
</dbReference>
<keyword evidence="2" id="KW-0175">Coiled coil</keyword>
<dbReference type="GO" id="GO:0015562">
    <property type="term" value="F:efflux transmembrane transporter activity"/>
    <property type="evidence" value="ECO:0007669"/>
    <property type="project" value="TreeGrafter"/>
</dbReference>
<evidence type="ECO:0000256" key="2">
    <source>
        <dbReference type="SAM" id="Coils"/>
    </source>
</evidence>
<dbReference type="Gene3D" id="2.40.420.20">
    <property type="match status" value="1"/>
</dbReference>
<dbReference type="PANTHER" id="PTHR30469">
    <property type="entry name" value="MULTIDRUG RESISTANCE PROTEIN MDTA"/>
    <property type="match status" value="1"/>
</dbReference>
<dbReference type="PROSITE" id="PS51257">
    <property type="entry name" value="PROKAR_LIPOPROTEIN"/>
    <property type="match status" value="1"/>
</dbReference>
<dbReference type="Pfam" id="PF25989">
    <property type="entry name" value="YknX_C"/>
    <property type="match status" value="1"/>
</dbReference>
<evidence type="ECO:0000259" key="4">
    <source>
        <dbReference type="Pfam" id="PF25917"/>
    </source>
</evidence>
<keyword evidence="8" id="KW-1185">Reference proteome</keyword>
<comment type="similarity">
    <text evidence="1">Belongs to the membrane fusion protein (MFP) (TC 8.A.1) family.</text>
</comment>
<dbReference type="RefSeq" id="WP_036777636.1">
    <property type="nucleotide sequence ID" value="NZ_CP021235.1"/>
</dbReference>
<proteinExistence type="inferred from homology"/>
<gene>
    <name evidence="7" type="ORF">CA264_20135</name>
</gene>
<dbReference type="Pfam" id="PF25954">
    <property type="entry name" value="Beta-barrel_RND_2"/>
    <property type="match status" value="1"/>
</dbReference>
<organism evidence="7 8">
    <name type="scientific">Pontibacter actiniarum</name>
    <dbReference type="NCBI Taxonomy" id="323450"/>
    <lineage>
        <taxon>Bacteria</taxon>
        <taxon>Pseudomonadati</taxon>
        <taxon>Bacteroidota</taxon>
        <taxon>Cytophagia</taxon>
        <taxon>Cytophagales</taxon>
        <taxon>Hymenobacteraceae</taxon>
        <taxon>Pontibacter</taxon>
    </lineage>
</organism>
<feature type="coiled-coil region" evidence="2">
    <location>
        <begin position="105"/>
        <end position="160"/>
    </location>
</feature>
<evidence type="ECO:0000313" key="8">
    <source>
        <dbReference type="Proteomes" id="UP000266292"/>
    </source>
</evidence>
<feature type="domain" description="YknX-like C-terminal permuted SH3-like" evidence="6">
    <location>
        <begin position="276"/>
        <end position="346"/>
    </location>
</feature>
<evidence type="ECO:0000313" key="7">
    <source>
        <dbReference type="EMBL" id="ARS37548.1"/>
    </source>
</evidence>
<protein>
    <submittedName>
        <fullName evidence="7">Uncharacterized protein</fullName>
    </submittedName>
</protein>
<dbReference type="Gene3D" id="2.40.30.170">
    <property type="match status" value="1"/>
</dbReference>
<dbReference type="InterPro" id="IPR006143">
    <property type="entry name" value="RND_pump_MFP"/>
</dbReference>
<feature type="signal peptide" evidence="3">
    <location>
        <begin position="1"/>
        <end position="19"/>
    </location>
</feature>
<dbReference type="EMBL" id="CP021235">
    <property type="protein sequence ID" value="ARS37548.1"/>
    <property type="molecule type" value="Genomic_DNA"/>
</dbReference>
<evidence type="ECO:0000256" key="1">
    <source>
        <dbReference type="ARBA" id="ARBA00009477"/>
    </source>
</evidence>
<dbReference type="Gene3D" id="2.40.50.100">
    <property type="match status" value="1"/>
</dbReference>
<dbReference type="Pfam" id="PF25917">
    <property type="entry name" value="BSH_RND"/>
    <property type="match status" value="1"/>
</dbReference>
<name>A0A1X9YXE1_9BACT</name>
<evidence type="ECO:0000259" key="5">
    <source>
        <dbReference type="Pfam" id="PF25954"/>
    </source>
</evidence>
<dbReference type="STRING" id="709015.GCA_000472485_04064"/>
<sequence length="353" mass="38005">MKHLSIRALLLFLWLPLLLSCDRQQEPTDAEKEAAAAVPVVVTPVKSTDESGQVRLSGSAEAETAVDMGFMVSGKVNRVTVQEGERVKKGQLIASLDPRDYSLAVDIANANLSRVQDEYERLTIMHERGSIAPADYQKAVSALQEVKARQQLAVKNLQETKLYAPISGVVARRGTDPGEIISQGLPLFSVVSIEPIQVRASVPEAEVGQVALGQEAQVTIPALDSTFSGKVALIGAVADPASRAYTVKINVPNPKHLIRPGMVAEATVASNRTEQVLVIPGEAILRDVGGNTYVFVVDRQKNQAFRRNVTVGSFFGNNIEITSGLTQNDLVVTGGQQRLNDAAPIRIVERVQA</sequence>
<feature type="domain" description="Multidrug resistance protein MdtA-like barrel-sandwich hybrid" evidence="4">
    <location>
        <begin position="66"/>
        <end position="191"/>
    </location>
</feature>
<evidence type="ECO:0000259" key="6">
    <source>
        <dbReference type="Pfam" id="PF25989"/>
    </source>
</evidence>
<feature type="domain" description="CusB-like beta-barrel" evidence="5">
    <location>
        <begin position="198"/>
        <end position="270"/>
    </location>
</feature>
<dbReference type="KEGG" id="pact:CA264_20135"/>
<evidence type="ECO:0000256" key="3">
    <source>
        <dbReference type="SAM" id="SignalP"/>
    </source>
</evidence>